<evidence type="ECO:0000313" key="2">
    <source>
        <dbReference type="EMBL" id="ABG15190.1"/>
    </source>
</evidence>
<name>A0A0H2YCB3_YERPA</name>
<reference evidence="2 3" key="1">
    <citation type="journal article" date="2006" name="J. Bacteriol.">
        <title>Complete genome sequence of Yersinia pestis strains Antiqua and Nepal516: evidence of gene reduction in an emerging pathogen.</title>
        <authorList>
            <person name="Chain P.S."/>
            <person name="Hu P."/>
            <person name="Malfatti S.A."/>
            <person name="Radnedge L."/>
            <person name="Larimer F."/>
            <person name="Vergez L.M."/>
            <person name="Worsham P."/>
            <person name="Chu M.C."/>
            <person name="Andersen G.L."/>
        </authorList>
    </citation>
    <scope>NUCLEOTIDE SEQUENCE [LARGE SCALE GENOMIC DNA]</scope>
    <source>
        <strain evidence="2 3">Antiqua</strain>
    </source>
</reference>
<dbReference type="InterPro" id="IPR013498">
    <property type="entry name" value="Topo_IA_Znf"/>
</dbReference>
<dbReference type="AlphaFoldDB" id="A0A0H2YCB3"/>
<dbReference type="SUPFAM" id="SSF57783">
    <property type="entry name" value="Zinc beta-ribbon"/>
    <property type="match status" value="3"/>
</dbReference>
<sequence>MAYIEGVMTKKVITKDNGSCPECGSALVIRSGGHGPFLGCSHYPDCQYIRPLKAQADGHVVKTLEGQPCPECGSDMMLRQGRFGMFIGCSQYPQCDHTEVIDKPDETSIDCPQCGQGKLLQRKSRFGKVFHACNRYPDCQFTLNQPPIAGKCGYCHYPLLIEKRTARGIKRICASKLCGKAVASES</sequence>
<dbReference type="GO" id="GO:0005694">
    <property type="term" value="C:chromosome"/>
    <property type="evidence" value="ECO:0007669"/>
    <property type="project" value="InterPro"/>
</dbReference>
<proteinExistence type="predicted"/>
<accession>A0A0H2YCB3</accession>
<dbReference type="InterPro" id="IPR000380">
    <property type="entry name" value="Topo_IA"/>
</dbReference>
<protein>
    <submittedName>
        <fullName evidence="2">Putative DNA-binding protein</fullName>
    </submittedName>
</protein>
<feature type="domain" description="DNA topoisomerase type IA zn finger" evidence="1">
    <location>
        <begin position="109"/>
        <end position="147"/>
    </location>
</feature>
<dbReference type="GO" id="GO:0003917">
    <property type="term" value="F:DNA topoisomerase type I (single strand cut, ATP-independent) activity"/>
    <property type="evidence" value="ECO:0007669"/>
    <property type="project" value="InterPro"/>
</dbReference>
<dbReference type="KEGG" id="ypa:YPA_3228"/>
<feature type="domain" description="DNA topoisomerase type IA zn finger" evidence="1">
    <location>
        <begin position="18"/>
        <end position="54"/>
    </location>
</feature>
<dbReference type="Proteomes" id="UP000001971">
    <property type="component" value="Chromosome"/>
</dbReference>
<keyword evidence="2" id="KW-0238">DNA-binding</keyword>
<organism evidence="2 3">
    <name type="scientific">Yersinia pestis bv. Antiqua (strain Antiqua)</name>
    <dbReference type="NCBI Taxonomy" id="360102"/>
    <lineage>
        <taxon>Bacteria</taxon>
        <taxon>Pseudomonadati</taxon>
        <taxon>Pseudomonadota</taxon>
        <taxon>Gammaproteobacteria</taxon>
        <taxon>Enterobacterales</taxon>
        <taxon>Yersiniaceae</taxon>
        <taxon>Yersinia</taxon>
    </lineage>
</organism>
<dbReference type="PANTHER" id="PTHR42785:SF1">
    <property type="entry name" value="DNA TOPOISOMERASE"/>
    <property type="match status" value="1"/>
</dbReference>
<dbReference type="Pfam" id="PF01396">
    <property type="entry name" value="Zn_ribbon_Top1"/>
    <property type="match status" value="3"/>
</dbReference>
<evidence type="ECO:0000313" key="3">
    <source>
        <dbReference type="Proteomes" id="UP000001971"/>
    </source>
</evidence>
<evidence type="ECO:0000259" key="1">
    <source>
        <dbReference type="Pfam" id="PF01396"/>
    </source>
</evidence>
<dbReference type="GO" id="GO:0003677">
    <property type="term" value="F:DNA binding"/>
    <property type="evidence" value="ECO:0007669"/>
    <property type="project" value="UniProtKB-KW"/>
</dbReference>
<dbReference type="Gene3D" id="3.30.65.10">
    <property type="entry name" value="Bacterial Topoisomerase I, domain 1"/>
    <property type="match status" value="3"/>
</dbReference>
<feature type="domain" description="DNA topoisomerase type IA zn finger" evidence="1">
    <location>
        <begin position="67"/>
        <end position="103"/>
    </location>
</feature>
<dbReference type="PANTHER" id="PTHR42785">
    <property type="entry name" value="DNA TOPOISOMERASE, TYPE IA, CORE"/>
    <property type="match status" value="1"/>
</dbReference>
<gene>
    <name evidence="2" type="ordered locus">YPA_3228</name>
</gene>
<dbReference type="GO" id="GO:0006265">
    <property type="term" value="P:DNA topological change"/>
    <property type="evidence" value="ECO:0007669"/>
    <property type="project" value="InterPro"/>
</dbReference>
<dbReference type="EMBL" id="CP000308">
    <property type="protein sequence ID" value="ABG15190.1"/>
    <property type="molecule type" value="Genomic_DNA"/>
</dbReference>